<reference evidence="2 3" key="1">
    <citation type="submission" date="2016-08" db="EMBL/GenBank/DDBJ databases">
        <title>Draft genome of Fabibacter sp. strain SK-8.</title>
        <authorList>
            <person name="Wong S.-K."/>
            <person name="Hamasaki K."/>
            <person name="Yoshizawa S."/>
        </authorList>
    </citation>
    <scope>NUCLEOTIDE SEQUENCE [LARGE SCALE GENOMIC DNA]</scope>
    <source>
        <strain evidence="2 3">SK-8</strain>
    </source>
</reference>
<evidence type="ECO:0000313" key="2">
    <source>
        <dbReference type="EMBL" id="OEK06257.1"/>
    </source>
</evidence>
<evidence type="ECO:0000313" key="3">
    <source>
        <dbReference type="Proteomes" id="UP000095552"/>
    </source>
</evidence>
<dbReference type="OrthoDB" id="1191376at2"/>
<evidence type="ECO:0000256" key="1">
    <source>
        <dbReference type="SAM" id="Phobius"/>
    </source>
</evidence>
<keyword evidence="1" id="KW-0812">Transmembrane</keyword>
<feature type="transmembrane region" description="Helical" evidence="1">
    <location>
        <begin position="6"/>
        <end position="28"/>
    </location>
</feature>
<evidence type="ECO:0008006" key="4">
    <source>
        <dbReference type="Google" id="ProtNLM"/>
    </source>
</evidence>
<organism evidence="2 3">
    <name type="scientific">Roseivirga misakiensis</name>
    <dbReference type="NCBI Taxonomy" id="1563681"/>
    <lineage>
        <taxon>Bacteria</taxon>
        <taxon>Pseudomonadati</taxon>
        <taxon>Bacteroidota</taxon>
        <taxon>Cytophagia</taxon>
        <taxon>Cytophagales</taxon>
        <taxon>Roseivirgaceae</taxon>
        <taxon>Roseivirga</taxon>
    </lineage>
</organism>
<protein>
    <recommendedName>
        <fullName evidence="4">DUF2721 domain-containing protein</fullName>
    </recommendedName>
</protein>
<dbReference type="InterPro" id="IPR021279">
    <property type="entry name" value="DUF2721"/>
</dbReference>
<dbReference type="RefSeq" id="WP_069833569.1">
    <property type="nucleotide sequence ID" value="NZ_MDGQ01000003.1"/>
</dbReference>
<dbReference type="STRING" id="1563681.BFP71_00855"/>
<name>A0A1E5T4P3_9BACT</name>
<keyword evidence="1" id="KW-0472">Membrane</keyword>
<keyword evidence="1" id="KW-1133">Transmembrane helix</keyword>
<proteinExistence type="predicted"/>
<dbReference type="EMBL" id="MDGQ01000003">
    <property type="protein sequence ID" value="OEK06257.1"/>
    <property type="molecule type" value="Genomic_DNA"/>
</dbReference>
<feature type="transmembrane region" description="Helical" evidence="1">
    <location>
        <begin position="55"/>
        <end position="76"/>
    </location>
</feature>
<keyword evidence="3" id="KW-1185">Reference proteome</keyword>
<feature type="transmembrane region" description="Helical" evidence="1">
    <location>
        <begin position="96"/>
        <end position="118"/>
    </location>
</feature>
<dbReference type="Pfam" id="PF11026">
    <property type="entry name" value="DUF2721"/>
    <property type="match status" value="1"/>
</dbReference>
<dbReference type="Proteomes" id="UP000095552">
    <property type="component" value="Unassembled WGS sequence"/>
</dbReference>
<sequence length="132" mass="14555">MDNWVIPLTLLPGIGMMIMSTSNLATAISTEINNLLERQDCKPELIQKKISQMSLLNVAMVCLYISAAVFAVAGLIEGIFELRTEMHDGTLHQLLLVVGIAALVIASLLLITFSIRAVRIKHNQFLNSIHKD</sequence>
<accession>A0A1E5T4P3</accession>
<dbReference type="AlphaFoldDB" id="A0A1E5T4P3"/>
<gene>
    <name evidence="2" type="ORF">BFP71_00855</name>
</gene>
<comment type="caution">
    <text evidence="2">The sequence shown here is derived from an EMBL/GenBank/DDBJ whole genome shotgun (WGS) entry which is preliminary data.</text>
</comment>